<accession>A0A1H2IPQ8</accession>
<dbReference type="AlphaFoldDB" id="A0A1H2IPQ8"/>
<dbReference type="Gene3D" id="3.30.70.100">
    <property type="match status" value="1"/>
</dbReference>
<feature type="domain" description="ABM" evidence="7">
    <location>
        <begin position="14"/>
        <end position="105"/>
    </location>
</feature>
<dbReference type="SUPFAM" id="SSF46458">
    <property type="entry name" value="Globin-like"/>
    <property type="match status" value="1"/>
</dbReference>
<dbReference type="STRING" id="419479.SAMN04488563_1900"/>
<dbReference type="InterPro" id="IPR044203">
    <property type="entry name" value="GlbO/GLB3-like"/>
</dbReference>
<keyword evidence="2 6" id="KW-0349">Heme</keyword>
<dbReference type="EMBL" id="LT629791">
    <property type="protein sequence ID" value="SDU46032.1"/>
    <property type="molecule type" value="Genomic_DNA"/>
</dbReference>
<evidence type="ECO:0000256" key="3">
    <source>
        <dbReference type="ARBA" id="ARBA00022723"/>
    </source>
</evidence>
<name>A0A1H2IPQ8_9ACTN</name>
<evidence type="ECO:0000256" key="2">
    <source>
        <dbReference type="ARBA" id="ARBA00022617"/>
    </source>
</evidence>
<dbReference type="InterPro" id="IPR001486">
    <property type="entry name" value="Hemoglobin_trunc"/>
</dbReference>
<feature type="binding site" description="distal binding residue" evidence="6">
    <location>
        <position position="160"/>
    </location>
    <ligand>
        <name>heme</name>
        <dbReference type="ChEBI" id="CHEBI:30413"/>
    </ligand>
    <ligandPart>
        <name>Fe</name>
        <dbReference type="ChEBI" id="CHEBI:18248"/>
    </ligandPart>
</feature>
<sequence>MPETAGGWSTDPVIVEYLRYRIPEPSAAAFEAAYRRAGAVLATAPECVDYELTRCVDDPAQYILRIRWRSAEDHLGGFRNGPAFAAFFAEIKPYVDAIVEMRHYVATGVEGRGGAVPTLYEWAGGAAAFERLFTAFYQRVREDAELSELFRAMDPEHPRHVAAWLGEVFGGPAAYSTQRGGHPHMVGMHVGKGITERQRRRWVELLQDAADETGLPADPEFRAAFTGYVEWGSRMAVLLSQPDTRPDPDAPMPAWTWALPPWQPPAG</sequence>
<dbReference type="GO" id="GO:0019825">
    <property type="term" value="F:oxygen binding"/>
    <property type="evidence" value="ECO:0007669"/>
    <property type="project" value="InterPro"/>
</dbReference>
<dbReference type="InterPro" id="IPR009050">
    <property type="entry name" value="Globin-like_sf"/>
</dbReference>
<comment type="similarity">
    <text evidence="5">Belongs to the truncated hemoglobin family. Group II subfamily.</text>
</comment>
<evidence type="ECO:0000256" key="5">
    <source>
        <dbReference type="ARBA" id="ARBA00034496"/>
    </source>
</evidence>
<protein>
    <submittedName>
        <fullName evidence="8">Truncated hemoglobin YjbI</fullName>
    </submittedName>
</protein>
<dbReference type="Pfam" id="PF01152">
    <property type="entry name" value="Bac_globin"/>
    <property type="match status" value="1"/>
</dbReference>
<organism evidence="8 9">
    <name type="scientific">Jiangella alkaliphila</name>
    <dbReference type="NCBI Taxonomy" id="419479"/>
    <lineage>
        <taxon>Bacteria</taxon>
        <taxon>Bacillati</taxon>
        <taxon>Actinomycetota</taxon>
        <taxon>Actinomycetes</taxon>
        <taxon>Jiangellales</taxon>
        <taxon>Jiangellaceae</taxon>
        <taxon>Jiangella</taxon>
    </lineage>
</organism>
<dbReference type="PROSITE" id="PS51725">
    <property type="entry name" value="ABM"/>
    <property type="match status" value="1"/>
</dbReference>
<dbReference type="CDD" id="cd14775">
    <property type="entry name" value="TrHb2_O-like"/>
    <property type="match status" value="1"/>
</dbReference>
<feature type="binding site" description="distal binding residue" evidence="6">
    <location>
        <position position="184"/>
    </location>
    <ligand>
        <name>heme</name>
        <dbReference type="ChEBI" id="CHEBI:30413"/>
    </ligand>
    <ligandPart>
        <name>Fe</name>
        <dbReference type="ChEBI" id="CHEBI:18248"/>
    </ligandPart>
</feature>
<dbReference type="PANTHER" id="PTHR47366">
    <property type="entry name" value="TWO-ON-TWO HEMOGLOBIN-3"/>
    <property type="match status" value="1"/>
</dbReference>
<keyword evidence="9" id="KW-1185">Reference proteome</keyword>
<dbReference type="GO" id="GO:0005344">
    <property type="term" value="F:oxygen carrier activity"/>
    <property type="evidence" value="ECO:0007669"/>
    <property type="project" value="InterPro"/>
</dbReference>
<dbReference type="InterPro" id="IPR007138">
    <property type="entry name" value="ABM_dom"/>
</dbReference>
<dbReference type="SUPFAM" id="SSF54909">
    <property type="entry name" value="Dimeric alpha+beta barrel"/>
    <property type="match status" value="1"/>
</dbReference>
<evidence type="ECO:0000256" key="1">
    <source>
        <dbReference type="ARBA" id="ARBA00022448"/>
    </source>
</evidence>
<dbReference type="Pfam" id="PF03992">
    <property type="entry name" value="ABM"/>
    <property type="match status" value="1"/>
</dbReference>
<gene>
    <name evidence="8" type="ORF">SAMN04488563_1900</name>
</gene>
<evidence type="ECO:0000313" key="9">
    <source>
        <dbReference type="Proteomes" id="UP000182977"/>
    </source>
</evidence>
<keyword evidence="4 6" id="KW-0408">Iron</keyword>
<keyword evidence="3 6" id="KW-0479">Metal-binding</keyword>
<keyword evidence="1" id="KW-0813">Transport</keyword>
<dbReference type="InterPro" id="IPR012292">
    <property type="entry name" value="Globin/Proto"/>
</dbReference>
<dbReference type="InterPro" id="IPR011008">
    <property type="entry name" value="Dimeric_a/b-barrel"/>
</dbReference>
<dbReference type="Gene3D" id="1.10.490.10">
    <property type="entry name" value="Globins"/>
    <property type="match status" value="1"/>
</dbReference>
<proteinExistence type="inferred from homology"/>
<dbReference type="GO" id="GO:0020037">
    <property type="term" value="F:heme binding"/>
    <property type="evidence" value="ECO:0007669"/>
    <property type="project" value="InterPro"/>
</dbReference>
<dbReference type="Proteomes" id="UP000182977">
    <property type="component" value="Chromosome I"/>
</dbReference>
<evidence type="ECO:0000256" key="6">
    <source>
        <dbReference type="PIRSR" id="PIRSR601486-1"/>
    </source>
</evidence>
<evidence type="ECO:0000259" key="7">
    <source>
        <dbReference type="PROSITE" id="PS51725"/>
    </source>
</evidence>
<reference evidence="9" key="1">
    <citation type="submission" date="2016-10" db="EMBL/GenBank/DDBJ databases">
        <authorList>
            <person name="Varghese N."/>
            <person name="Submissions S."/>
        </authorList>
    </citation>
    <scope>NUCLEOTIDE SEQUENCE [LARGE SCALE GENOMIC DNA]</scope>
    <source>
        <strain evidence="9">DSM 45079</strain>
    </source>
</reference>
<evidence type="ECO:0000313" key="8">
    <source>
        <dbReference type="EMBL" id="SDU46032.1"/>
    </source>
</evidence>
<dbReference type="GO" id="GO:0046872">
    <property type="term" value="F:metal ion binding"/>
    <property type="evidence" value="ECO:0007669"/>
    <property type="project" value="UniProtKB-KW"/>
</dbReference>
<evidence type="ECO:0000256" key="4">
    <source>
        <dbReference type="ARBA" id="ARBA00023004"/>
    </source>
</evidence>